<dbReference type="SUPFAM" id="SSF56935">
    <property type="entry name" value="Porins"/>
    <property type="match status" value="1"/>
</dbReference>
<proteinExistence type="inferred from homology"/>
<dbReference type="InterPro" id="IPR037066">
    <property type="entry name" value="Plug_dom_sf"/>
</dbReference>
<gene>
    <name evidence="10" type="ORF">SAMN04488128_104166</name>
</gene>
<dbReference type="InterPro" id="IPR023996">
    <property type="entry name" value="TonB-dep_OMP_SusC/RagA"/>
</dbReference>
<dbReference type="STRING" id="634771.SAMN04488128_104166"/>
<dbReference type="Gene3D" id="2.60.40.1120">
    <property type="entry name" value="Carboxypeptidase-like, regulatory domain"/>
    <property type="match status" value="1"/>
</dbReference>
<dbReference type="RefSeq" id="WP_078671532.1">
    <property type="nucleotide sequence ID" value="NZ_FUWZ01000004.1"/>
</dbReference>
<comment type="similarity">
    <text evidence="7">Belongs to the TonB-dependent receptor family.</text>
</comment>
<comment type="subcellular location">
    <subcellularLocation>
        <location evidence="1 7">Cell outer membrane</location>
        <topology evidence="1 7">Multi-pass membrane protein</topology>
    </subcellularLocation>
</comment>
<dbReference type="GO" id="GO:0009279">
    <property type="term" value="C:cell outer membrane"/>
    <property type="evidence" value="ECO:0007669"/>
    <property type="project" value="UniProtKB-SubCell"/>
</dbReference>
<feature type="chain" id="PRO_5012910891" evidence="8">
    <location>
        <begin position="24"/>
        <end position="1079"/>
    </location>
</feature>
<keyword evidence="2 7" id="KW-0813">Transport</keyword>
<keyword evidence="5 7" id="KW-0472">Membrane</keyword>
<dbReference type="InterPro" id="IPR008969">
    <property type="entry name" value="CarboxyPept-like_regulatory"/>
</dbReference>
<feature type="signal peptide" evidence="8">
    <location>
        <begin position="1"/>
        <end position="23"/>
    </location>
</feature>
<dbReference type="Gene3D" id="2.40.170.20">
    <property type="entry name" value="TonB-dependent receptor, beta-barrel domain"/>
    <property type="match status" value="1"/>
</dbReference>
<feature type="domain" description="TonB-dependent receptor plug" evidence="9">
    <location>
        <begin position="133"/>
        <end position="256"/>
    </location>
</feature>
<evidence type="ECO:0000256" key="6">
    <source>
        <dbReference type="ARBA" id="ARBA00023237"/>
    </source>
</evidence>
<dbReference type="PROSITE" id="PS52016">
    <property type="entry name" value="TONB_DEPENDENT_REC_3"/>
    <property type="match status" value="1"/>
</dbReference>
<accession>A0A1T4T9E3</accession>
<keyword evidence="8" id="KW-0732">Signal</keyword>
<keyword evidence="6 7" id="KW-0998">Cell outer membrane</keyword>
<keyword evidence="11" id="KW-1185">Reference proteome</keyword>
<dbReference type="Proteomes" id="UP000190367">
    <property type="component" value="Unassembled WGS sequence"/>
</dbReference>
<keyword evidence="3 7" id="KW-1134">Transmembrane beta strand</keyword>
<dbReference type="AlphaFoldDB" id="A0A1T4T9E3"/>
<evidence type="ECO:0000313" key="11">
    <source>
        <dbReference type="Proteomes" id="UP000190367"/>
    </source>
</evidence>
<evidence type="ECO:0000256" key="5">
    <source>
        <dbReference type="ARBA" id="ARBA00023136"/>
    </source>
</evidence>
<evidence type="ECO:0000259" key="9">
    <source>
        <dbReference type="Pfam" id="PF07715"/>
    </source>
</evidence>
<dbReference type="SUPFAM" id="SSF49464">
    <property type="entry name" value="Carboxypeptidase regulatory domain-like"/>
    <property type="match status" value="1"/>
</dbReference>
<dbReference type="Gene3D" id="2.170.130.10">
    <property type="entry name" value="TonB-dependent receptor, plug domain"/>
    <property type="match status" value="1"/>
</dbReference>
<protein>
    <submittedName>
        <fullName evidence="10">TonB-linked outer membrane protein, SusC/RagA family</fullName>
    </submittedName>
</protein>
<dbReference type="NCBIfam" id="TIGR04056">
    <property type="entry name" value="OMP_RagA_SusC"/>
    <property type="match status" value="1"/>
</dbReference>
<sequence length="1079" mass="117978">MIRLLRRYSRILLLLLCAMHTYAQEAGKAVLVKGSVVSENGEPLIGVSITVKQRNGKETYNASTNERGVFQLQGLKAGAQYDFSFTFIGYEHNRVDGFIVKAGEGNLLLVRMKESSHGLNELVVVGYGSRTRKELTGAVASVRSADLMQQPVTSFDQALAGKMAGIQVMQTNGAPGGNVSIRVRGVGSISAGNNPLFVIDGMPVTNDTRNASPGVNNYQQPANPLAAININDIASIDVLKDAASAAIYGSRGSTGVVLIRTKKGTAGKLTVSYDANYGIQQVNKHVDVLNAYDYAQLVYDGHNNAYLDAVPTGKPTDPNNVRPRNPSTWIPPQVLPYLAGEKGLTNTDWQKEIFRQAPMQSHNVSIYGGNENLSYYFSGNYLNQDGIVINNNYKRYSSRFRIDGGSKRFRFGVNMSPSFTDNHLVNAEGPWFAPNSGVVALALGYAPIFPVHNPDGTFADSVNVWGYGQTNQLNPVAVATLIKDRMKNFRLMANAYMEYEILSGLKYKISAGADINTFRRDYYRPSTLPIPSGTLPSVATGFSNTDQYTNWLTEHTLSYAKIFGKHKIDALAGFTAQKENQEHNTLTAINFPTDIVTTLNAGQINAGSSSQEQWSLNSWLARVQYSYADKYFVTGSVRRDGSSRFGINKKWASFPAISAAWQVSNEPFFKGVNAISSLKIRSSYGLTGNFQIPNYGSLAQLANYNGTNASNSNYILGNQTLVNGVSVVTPANPDLTWESTASFDAGVEIGFFKDALNLTVDFYNSNTTKLLLNLPVPGISGFSTYLQNIGALNNRGMEITLSYNKKLGKDWSLEGNANFSFNKNKVTRLGPSGAPIIATGGTGNAYFITKIGEAIGSYYLYETNGVYRDKADLDGSAKTSNPTYVGDLKFNDINSDGKIDANDRTIIGSFQPKYIFGFSNTLRYKQLDLSFSIQGSQGNKILNLFRRYIANVEGNFNNLSFVKDHFVSPDNIGNGYTNRANRLATGGNGITSSWHIEDGSFVRVRNIALGYTFPASLLNRIHLSGARIYGAVQNPFTFTNYSLFNPEISNRTDNALTAGEDYGSYPLARVYSMGLNITF</sequence>
<evidence type="ECO:0000256" key="3">
    <source>
        <dbReference type="ARBA" id="ARBA00022452"/>
    </source>
</evidence>
<dbReference type="OrthoDB" id="9768177at2"/>
<evidence type="ECO:0000256" key="7">
    <source>
        <dbReference type="PROSITE-ProRule" id="PRU01360"/>
    </source>
</evidence>
<evidence type="ECO:0000313" key="10">
    <source>
        <dbReference type="EMBL" id="SKA36768.1"/>
    </source>
</evidence>
<dbReference type="InterPro" id="IPR036942">
    <property type="entry name" value="Beta-barrel_TonB_sf"/>
</dbReference>
<name>A0A1T4T9E3_9BACT</name>
<dbReference type="InterPro" id="IPR023997">
    <property type="entry name" value="TonB-dep_OMP_SusC/RagA_CS"/>
</dbReference>
<keyword evidence="4 7" id="KW-0812">Transmembrane</keyword>
<dbReference type="InterPro" id="IPR012910">
    <property type="entry name" value="Plug_dom"/>
</dbReference>
<dbReference type="Pfam" id="PF07715">
    <property type="entry name" value="Plug"/>
    <property type="match status" value="1"/>
</dbReference>
<dbReference type="EMBL" id="FUWZ01000004">
    <property type="protein sequence ID" value="SKA36768.1"/>
    <property type="molecule type" value="Genomic_DNA"/>
</dbReference>
<evidence type="ECO:0000256" key="2">
    <source>
        <dbReference type="ARBA" id="ARBA00022448"/>
    </source>
</evidence>
<evidence type="ECO:0000256" key="4">
    <source>
        <dbReference type="ARBA" id="ARBA00022692"/>
    </source>
</evidence>
<dbReference type="InterPro" id="IPR039426">
    <property type="entry name" value="TonB-dep_rcpt-like"/>
</dbReference>
<dbReference type="Pfam" id="PF13620">
    <property type="entry name" value="CarboxypepD_reg"/>
    <property type="match status" value="1"/>
</dbReference>
<evidence type="ECO:0000256" key="1">
    <source>
        <dbReference type="ARBA" id="ARBA00004571"/>
    </source>
</evidence>
<evidence type="ECO:0000256" key="8">
    <source>
        <dbReference type="SAM" id="SignalP"/>
    </source>
</evidence>
<dbReference type="NCBIfam" id="TIGR04057">
    <property type="entry name" value="SusC_RagA_signa"/>
    <property type="match status" value="1"/>
</dbReference>
<organism evidence="10 11">
    <name type="scientific">Chitinophaga eiseniae</name>
    <dbReference type="NCBI Taxonomy" id="634771"/>
    <lineage>
        <taxon>Bacteria</taxon>
        <taxon>Pseudomonadati</taxon>
        <taxon>Bacteroidota</taxon>
        <taxon>Chitinophagia</taxon>
        <taxon>Chitinophagales</taxon>
        <taxon>Chitinophagaceae</taxon>
        <taxon>Chitinophaga</taxon>
    </lineage>
</organism>
<reference evidence="11" key="1">
    <citation type="submission" date="2017-02" db="EMBL/GenBank/DDBJ databases">
        <authorList>
            <person name="Varghese N."/>
            <person name="Submissions S."/>
        </authorList>
    </citation>
    <scope>NUCLEOTIDE SEQUENCE [LARGE SCALE GENOMIC DNA]</scope>
    <source>
        <strain evidence="11">DSM 22224</strain>
    </source>
</reference>